<reference evidence="1" key="1">
    <citation type="journal article" date="2015" name="Nature">
        <title>Complex archaea that bridge the gap between prokaryotes and eukaryotes.</title>
        <authorList>
            <person name="Spang A."/>
            <person name="Saw J.H."/>
            <person name="Jorgensen S.L."/>
            <person name="Zaremba-Niedzwiedzka K."/>
            <person name="Martijn J."/>
            <person name="Lind A.E."/>
            <person name="van Eijk R."/>
            <person name="Schleper C."/>
            <person name="Guy L."/>
            <person name="Ettema T.J."/>
        </authorList>
    </citation>
    <scope>NUCLEOTIDE SEQUENCE</scope>
</reference>
<name>A0A0F9UG02_9ZZZZ</name>
<dbReference type="AlphaFoldDB" id="A0A0F9UG02"/>
<dbReference type="EMBL" id="LAZR01000150">
    <property type="protein sequence ID" value="KKN86262.1"/>
    <property type="molecule type" value="Genomic_DNA"/>
</dbReference>
<protein>
    <submittedName>
        <fullName evidence="1">Uncharacterized protein</fullName>
    </submittedName>
</protein>
<gene>
    <name evidence="1" type="ORF">LCGC14_0271310</name>
</gene>
<comment type="caution">
    <text evidence="1">The sequence shown here is derived from an EMBL/GenBank/DDBJ whole genome shotgun (WGS) entry which is preliminary data.</text>
</comment>
<accession>A0A0F9UG02</accession>
<proteinExistence type="predicted"/>
<organism evidence="1">
    <name type="scientific">marine sediment metagenome</name>
    <dbReference type="NCBI Taxonomy" id="412755"/>
    <lineage>
        <taxon>unclassified sequences</taxon>
        <taxon>metagenomes</taxon>
        <taxon>ecological metagenomes</taxon>
    </lineage>
</organism>
<evidence type="ECO:0000313" key="1">
    <source>
        <dbReference type="EMBL" id="KKN86262.1"/>
    </source>
</evidence>
<sequence length="133" mass="14689">MITKEGFEFLRASAQDVGIDGHFDLMALDNIEGVFTNHMDALVALAGSDEIAQRVAEGHGEADHDGFMGSDAAIFARKLNEHANERDEMMEDDNADELRDMAATFLLFWNAASDELEQIIAPKEAEMAIEPEM</sequence>